<dbReference type="GO" id="GO:0009299">
    <property type="term" value="P:mRNA transcription"/>
    <property type="evidence" value="ECO:0007669"/>
    <property type="project" value="TreeGrafter"/>
</dbReference>
<dbReference type="InterPro" id="IPR006936">
    <property type="entry name" value="ALOG_dom"/>
</dbReference>
<protein>
    <recommendedName>
        <fullName evidence="7">ALOG domain-containing protein</fullName>
    </recommendedName>
</protein>
<dbReference type="GeneID" id="114574514"/>
<name>A0A913YCQ9_EXADI</name>
<comment type="similarity">
    <text evidence="2">Belongs to the plant homeotic and developmental regulators ALOG protein family.</text>
</comment>
<reference evidence="8" key="1">
    <citation type="submission" date="2022-11" db="UniProtKB">
        <authorList>
            <consortium name="EnsemblMetazoa"/>
        </authorList>
    </citation>
    <scope>IDENTIFICATION</scope>
</reference>
<dbReference type="Proteomes" id="UP000887567">
    <property type="component" value="Unplaced"/>
</dbReference>
<keyword evidence="6" id="KW-0539">Nucleus</keyword>
<dbReference type="PANTHER" id="PTHR31165:SF2">
    <property type="entry name" value="ALOG DOMAIN-CONTAINING PROTEIN"/>
    <property type="match status" value="1"/>
</dbReference>
<dbReference type="Pfam" id="PF04852">
    <property type="entry name" value="ALOG_dom"/>
    <property type="match status" value="1"/>
</dbReference>
<keyword evidence="4" id="KW-0238">DNA-binding</keyword>
<keyword evidence="9" id="KW-1185">Reference proteome</keyword>
<evidence type="ECO:0000313" key="8">
    <source>
        <dbReference type="EnsemblMetazoa" id="XP_028513090.1"/>
    </source>
</evidence>
<dbReference type="PANTHER" id="PTHR31165">
    <property type="entry name" value="PROTEIN G1-LIKE2"/>
    <property type="match status" value="1"/>
</dbReference>
<comment type="subcellular location">
    <subcellularLocation>
        <location evidence="1">Nucleus</location>
    </subcellularLocation>
</comment>
<evidence type="ECO:0000256" key="4">
    <source>
        <dbReference type="ARBA" id="ARBA00023125"/>
    </source>
</evidence>
<dbReference type="RefSeq" id="XP_028513090.1">
    <property type="nucleotide sequence ID" value="XM_028657289.1"/>
</dbReference>
<evidence type="ECO:0000256" key="2">
    <source>
        <dbReference type="ARBA" id="ARBA00010308"/>
    </source>
</evidence>
<feature type="domain" description="ALOG" evidence="7">
    <location>
        <begin position="284"/>
        <end position="417"/>
    </location>
</feature>
<proteinExistence type="inferred from homology"/>
<organism evidence="8 9">
    <name type="scientific">Exaiptasia diaphana</name>
    <name type="common">Tropical sea anemone</name>
    <name type="synonym">Aiptasia pulchella</name>
    <dbReference type="NCBI Taxonomy" id="2652724"/>
    <lineage>
        <taxon>Eukaryota</taxon>
        <taxon>Metazoa</taxon>
        <taxon>Cnidaria</taxon>
        <taxon>Anthozoa</taxon>
        <taxon>Hexacorallia</taxon>
        <taxon>Actiniaria</taxon>
        <taxon>Aiptasiidae</taxon>
        <taxon>Exaiptasia</taxon>
    </lineage>
</organism>
<keyword evidence="5" id="KW-0804">Transcription</keyword>
<dbReference type="AlphaFoldDB" id="A0A913YCQ9"/>
<accession>A0A913YCQ9</accession>
<evidence type="ECO:0000256" key="6">
    <source>
        <dbReference type="ARBA" id="ARBA00023242"/>
    </source>
</evidence>
<evidence type="ECO:0000256" key="1">
    <source>
        <dbReference type="ARBA" id="ARBA00004123"/>
    </source>
</evidence>
<dbReference type="GO" id="GO:0003677">
    <property type="term" value="F:DNA binding"/>
    <property type="evidence" value="ECO:0007669"/>
    <property type="project" value="UniProtKB-KW"/>
</dbReference>
<dbReference type="InterPro" id="IPR011010">
    <property type="entry name" value="DNA_brk_join_enz"/>
</dbReference>
<dbReference type="OrthoDB" id="10065712at2759"/>
<dbReference type="SUPFAM" id="SSF56349">
    <property type="entry name" value="DNA breaking-rejoining enzymes"/>
    <property type="match status" value="1"/>
</dbReference>
<sequence length="588" mass="66850">MDENFDKEMLREILLNPVNWVNAKGNPVVVSGGVTANEDLGKLVGKVQHGAAIGDIDHLVFRDPKCFRAGELHQCARYWDEILDTSADQIQADVRTWIHDKVSIFPFMQHFKGTFKGEGYDCDRPPTRAFRNNLSCKAFIQFIQSTLLDRLKTGAISLVGKVPLDQEAYAVLNNKGERNKAAAKSALFIVAYHLVKLGYFLGLAKSVVEPMKVVRYLGFLVDSGNEVFHLIPEKQEKFVRLVREVLDGKFVGVKTLQRLEKLTINLVEIDDRLRQLENYDQVTKYSKQKDSLRRELCSFLAGLPGQVSLVTVTPRDLCRFLVYKDKDGKTQVHRNSCGYLGQRGRFECGCPMRLSYKTVDSYIGKLRSIFHSLGRDGEWDRRLGLGNPASDKLVKDFLRLVTAEQLQARVTPKQATPFFVDKLVKLAGYIQRELERVKDPVQRFILARDQAYFKTMFFSGDRGGDLGQVKVPEILRFPNDDGFLFNHVWGKTLRDGDQNVFGIRRNPQTVICPISGADIAEIMDHVGWSRRHTAHYYLQLAKVLNPEGASARLVSEESSPATNPWQDMNQLKRFVCAFPTENDNKKRV</sequence>
<evidence type="ECO:0000313" key="9">
    <source>
        <dbReference type="Proteomes" id="UP000887567"/>
    </source>
</evidence>
<dbReference type="KEGG" id="epa:114574514"/>
<dbReference type="InterPro" id="IPR040222">
    <property type="entry name" value="ALOG"/>
</dbReference>
<evidence type="ECO:0000256" key="5">
    <source>
        <dbReference type="ARBA" id="ARBA00023163"/>
    </source>
</evidence>
<dbReference type="PROSITE" id="PS51697">
    <property type="entry name" value="ALOG"/>
    <property type="match status" value="1"/>
</dbReference>
<dbReference type="GO" id="GO:0005634">
    <property type="term" value="C:nucleus"/>
    <property type="evidence" value="ECO:0007669"/>
    <property type="project" value="UniProtKB-SubCell"/>
</dbReference>
<evidence type="ECO:0000256" key="3">
    <source>
        <dbReference type="ARBA" id="ARBA00023015"/>
    </source>
</evidence>
<evidence type="ECO:0000259" key="7">
    <source>
        <dbReference type="PROSITE" id="PS51697"/>
    </source>
</evidence>
<keyword evidence="3" id="KW-0805">Transcription regulation</keyword>
<dbReference type="EnsemblMetazoa" id="XM_028657289.1">
    <property type="protein sequence ID" value="XP_028513090.1"/>
    <property type="gene ID" value="LOC114574514"/>
</dbReference>